<evidence type="ECO:0000313" key="2">
    <source>
        <dbReference type="EMBL" id="PRY67942.1"/>
    </source>
</evidence>
<gene>
    <name evidence="2" type="ORF">B0I08_105103</name>
</gene>
<proteinExistence type="predicted"/>
<dbReference type="Proteomes" id="UP000237983">
    <property type="component" value="Unassembled WGS sequence"/>
</dbReference>
<evidence type="ECO:0008006" key="4">
    <source>
        <dbReference type="Google" id="ProtNLM"/>
    </source>
</evidence>
<keyword evidence="1" id="KW-0732">Signal</keyword>
<organism evidence="2 3">
    <name type="scientific">Glaciihabitans tibetensis</name>
    <dbReference type="NCBI Taxonomy" id="1266600"/>
    <lineage>
        <taxon>Bacteria</taxon>
        <taxon>Bacillati</taxon>
        <taxon>Actinomycetota</taxon>
        <taxon>Actinomycetes</taxon>
        <taxon>Micrococcales</taxon>
        <taxon>Microbacteriaceae</taxon>
        <taxon>Glaciihabitans</taxon>
    </lineage>
</organism>
<dbReference type="EMBL" id="PVTL01000005">
    <property type="protein sequence ID" value="PRY67942.1"/>
    <property type="molecule type" value="Genomic_DNA"/>
</dbReference>
<evidence type="ECO:0000256" key="1">
    <source>
        <dbReference type="SAM" id="SignalP"/>
    </source>
</evidence>
<protein>
    <recommendedName>
        <fullName evidence="4">Peptidase inhibitor family I36</fullName>
    </recommendedName>
</protein>
<name>A0A2T0VCN1_9MICO</name>
<dbReference type="RefSeq" id="WP_106212526.1">
    <property type="nucleotide sequence ID" value="NZ_PVTL01000005.1"/>
</dbReference>
<sequence>MTAHTAPKRHRPLSVTFALLVGATVSLIPAVSATAATSAGASAPAQSCWEDVDTGETGCFDASLDVQEQIELVTGNPVVAVETGTGGERRVAPTSASSTAAAATYLLVTGWDDINMTGASKSYFTSSAIICDGGGYGYFNLGTFDNRFESIASYNGCSTTLYEKVDFEGTYTPYLTTSADLGAFKNWASSLDIE</sequence>
<dbReference type="AlphaFoldDB" id="A0A2T0VCN1"/>
<reference evidence="2 3" key="1">
    <citation type="submission" date="2018-03" db="EMBL/GenBank/DDBJ databases">
        <title>Genomic Encyclopedia of Type Strains, Phase III (KMG-III): the genomes of soil and plant-associated and newly described type strains.</title>
        <authorList>
            <person name="Whitman W."/>
        </authorList>
    </citation>
    <scope>NUCLEOTIDE SEQUENCE [LARGE SCALE GENOMIC DNA]</scope>
    <source>
        <strain evidence="2 3">CGMCC 1.12484</strain>
    </source>
</reference>
<dbReference type="OrthoDB" id="5122200at2"/>
<dbReference type="Gene3D" id="2.60.20.10">
    <property type="entry name" value="Crystallins"/>
    <property type="match status" value="1"/>
</dbReference>
<evidence type="ECO:0000313" key="3">
    <source>
        <dbReference type="Proteomes" id="UP000237983"/>
    </source>
</evidence>
<feature type="signal peptide" evidence="1">
    <location>
        <begin position="1"/>
        <end position="35"/>
    </location>
</feature>
<comment type="caution">
    <text evidence="2">The sequence shown here is derived from an EMBL/GenBank/DDBJ whole genome shotgun (WGS) entry which is preliminary data.</text>
</comment>
<accession>A0A2T0VCN1</accession>
<feature type="chain" id="PRO_5015479459" description="Peptidase inhibitor family I36" evidence="1">
    <location>
        <begin position="36"/>
        <end position="194"/>
    </location>
</feature>
<keyword evidence="3" id="KW-1185">Reference proteome</keyword>